<evidence type="ECO:0000256" key="1">
    <source>
        <dbReference type="SAM" id="Phobius"/>
    </source>
</evidence>
<keyword evidence="1" id="KW-0472">Membrane</keyword>
<dbReference type="Proteomes" id="UP000242205">
    <property type="component" value="Chromosome"/>
</dbReference>
<dbReference type="EMBL" id="CP025682">
    <property type="protein sequence ID" value="AUN93463.1"/>
    <property type="molecule type" value="Genomic_DNA"/>
</dbReference>
<keyword evidence="3" id="KW-1185">Reference proteome</keyword>
<gene>
    <name evidence="2" type="ORF">C0099_00045</name>
</gene>
<proteinExistence type="predicted"/>
<accession>A0A2I6S2I1</accession>
<keyword evidence="1" id="KW-0812">Transmembrane</keyword>
<name>A0A2I6S2I1_9RHOO</name>
<evidence type="ECO:0000313" key="3">
    <source>
        <dbReference type="Proteomes" id="UP000242205"/>
    </source>
</evidence>
<feature type="transmembrane region" description="Helical" evidence="1">
    <location>
        <begin position="47"/>
        <end position="65"/>
    </location>
</feature>
<dbReference type="AlphaFoldDB" id="A0A2I6S2I1"/>
<dbReference type="KEGG" id="atw:C0099_00045"/>
<sequence length="85" mass="9086">MAPVLIFNEIVIAEGVSMVPAPIYESLPYAYVGGGILAPAATGFNPVVMGFSAILVAVGILVMVLRSRHRADHPGRGSRQARRRR</sequence>
<organism evidence="2 3">
    <name type="scientific">Pseudazoarcus pumilus</name>
    <dbReference type="NCBI Taxonomy" id="2067960"/>
    <lineage>
        <taxon>Bacteria</taxon>
        <taxon>Pseudomonadati</taxon>
        <taxon>Pseudomonadota</taxon>
        <taxon>Betaproteobacteria</taxon>
        <taxon>Rhodocyclales</taxon>
        <taxon>Zoogloeaceae</taxon>
        <taxon>Pseudazoarcus</taxon>
    </lineage>
</organism>
<evidence type="ECO:0000313" key="2">
    <source>
        <dbReference type="EMBL" id="AUN93463.1"/>
    </source>
</evidence>
<protein>
    <submittedName>
        <fullName evidence="2">Uncharacterized protein</fullName>
    </submittedName>
</protein>
<reference evidence="2 3" key="1">
    <citation type="submission" date="2018-01" db="EMBL/GenBank/DDBJ databases">
        <authorList>
            <person name="Fu G.-Y."/>
        </authorList>
    </citation>
    <scope>NUCLEOTIDE SEQUENCE [LARGE SCALE GENOMIC DNA]</scope>
    <source>
        <strain evidence="2 3">SY39</strain>
    </source>
</reference>
<keyword evidence="1" id="KW-1133">Transmembrane helix</keyword>